<gene>
    <name evidence="1" type="ORF">GCM10009838_21800</name>
</gene>
<dbReference type="EMBL" id="BAAAQM010000009">
    <property type="protein sequence ID" value="GAA1964181.1"/>
    <property type="molecule type" value="Genomic_DNA"/>
</dbReference>
<evidence type="ECO:0000313" key="1">
    <source>
        <dbReference type="EMBL" id="GAA1964181.1"/>
    </source>
</evidence>
<organism evidence="1 2">
    <name type="scientific">Catenulispora subtropica</name>
    <dbReference type="NCBI Taxonomy" id="450798"/>
    <lineage>
        <taxon>Bacteria</taxon>
        <taxon>Bacillati</taxon>
        <taxon>Actinomycetota</taxon>
        <taxon>Actinomycetes</taxon>
        <taxon>Catenulisporales</taxon>
        <taxon>Catenulisporaceae</taxon>
        <taxon>Catenulispora</taxon>
    </lineage>
</organism>
<evidence type="ECO:0000313" key="2">
    <source>
        <dbReference type="Proteomes" id="UP001499854"/>
    </source>
</evidence>
<keyword evidence="2" id="KW-1185">Reference proteome</keyword>
<protein>
    <recommendedName>
        <fullName evidence="3">Secreted protein</fullName>
    </recommendedName>
</protein>
<proteinExistence type="predicted"/>
<reference evidence="1 2" key="1">
    <citation type="journal article" date="2019" name="Int. J. Syst. Evol. Microbiol.">
        <title>The Global Catalogue of Microorganisms (GCM) 10K type strain sequencing project: providing services to taxonomists for standard genome sequencing and annotation.</title>
        <authorList>
            <consortium name="The Broad Institute Genomics Platform"/>
            <consortium name="The Broad Institute Genome Sequencing Center for Infectious Disease"/>
            <person name="Wu L."/>
            <person name="Ma J."/>
        </authorList>
    </citation>
    <scope>NUCLEOTIDE SEQUENCE [LARGE SCALE GENOMIC DNA]</scope>
    <source>
        <strain evidence="1 2">JCM 16013</strain>
    </source>
</reference>
<dbReference type="Proteomes" id="UP001499854">
    <property type="component" value="Unassembled WGS sequence"/>
</dbReference>
<evidence type="ECO:0008006" key="3">
    <source>
        <dbReference type="Google" id="ProtNLM"/>
    </source>
</evidence>
<name>A0ABN2R5X9_9ACTN</name>
<comment type="caution">
    <text evidence="1">The sequence shown here is derived from an EMBL/GenBank/DDBJ whole genome shotgun (WGS) entry which is preliminary data.</text>
</comment>
<accession>A0ABN2R5X9</accession>
<sequence>MSVSSSFLILSVVRAEPPAPLDVATRLADGLLDTGAVDEAVVAAPALALDDEVADAPTPAGKIFPDPLQAVAVRTAAASTAMETPLFAERMMISPSTRHTAPRNP</sequence>